<dbReference type="GO" id="GO:0005634">
    <property type="term" value="C:nucleus"/>
    <property type="evidence" value="ECO:0007669"/>
    <property type="project" value="TreeGrafter"/>
</dbReference>
<dbReference type="InterPro" id="IPR029063">
    <property type="entry name" value="SAM-dependent_MTases_sf"/>
</dbReference>
<dbReference type="SUPFAM" id="SSF53335">
    <property type="entry name" value="S-adenosyl-L-methionine-dependent methyltransferases"/>
    <property type="match status" value="1"/>
</dbReference>
<accession>A0AAV7KD15</accession>
<dbReference type="Proteomes" id="UP001165289">
    <property type="component" value="Unassembled WGS sequence"/>
</dbReference>
<protein>
    <recommendedName>
        <fullName evidence="3">Small RNA 2'-O-methyltransferase</fullName>
        <ecNumber evidence="11">2.1.1.386</ecNumber>
    </recommendedName>
</protein>
<evidence type="ECO:0000313" key="15">
    <source>
        <dbReference type="Proteomes" id="UP001165289"/>
    </source>
</evidence>
<comment type="similarity">
    <text evidence="2">Belongs to the methyltransferase superfamily. HEN1 family.</text>
</comment>
<dbReference type="InterPro" id="IPR026610">
    <property type="entry name" value="Hen1"/>
</dbReference>
<evidence type="ECO:0000256" key="2">
    <source>
        <dbReference type="ARBA" id="ARBA00009026"/>
    </source>
</evidence>
<reference evidence="14 15" key="1">
    <citation type="journal article" date="2023" name="BMC Biol.">
        <title>The compact genome of the sponge Oopsacas minuta (Hexactinellida) is lacking key metazoan core genes.</title>
        <authorList>
            <person name="Santini S."/>
            <person name="Schenkelaars Q."/>
            <person name="Jourda C."/>
            <person name="Duchesne M."/>
            <person name="Belahbib H."/>
            <person name="Rocher C."/>
            <person name="Selva M."/>
            <person name="Riesgo A."/>
            <person name="Vervoort M."/>
            <person name="Leys S.P."/>
            <person name="Kodjabachian L."/>
            <person name="Le Bivic A."/>
            <person name="Borchiellini C."/>
            <person name="Claverie J.M."/>
            <person name="Renard E."/>
        </authorList>
    </citation>
    <scope>NUCLEOTIDE SEQUENCE [LARGE SCALE GENOMIC DNA]</scope>
    <source>
        <strain evidence="14">SPO-2</strain>
    </source>
</reference>
<evidence type="ECO:0000256" key="10">
    <source>
        <dbReference type="ARBA" id="ARBA00023158"/>
    </source>
</evidence>
<comment type="caution">
    <text evidence="14">The sequence shown here is derived from an EMBL/GenBank/DDBJ whole genome shotgun (WGS) entry which is preliminary data.</text>
</comment>
<comment type="cofactor">
    <cofactor evidence="1">
        <name>Mg(2+)</name>
        <dbReference type="ChEBI" id="CHEBI:18420"/>
    </cofactor>
</comment>
<evidence type="ECO:0000256" key="4">
    <source>
        <dbReference type="ARBA" id="ARBA00022603"/>
    </source>
</evidence>
<dbReference type="EMBL" id="JAKMXF010000088">
    <property type="protein sequence ID" value="KAI6658585.1"/>
    <property type="molecule type" value="Genomic_DNA"/>
</dbReference>
<organism evidence="14 15">
    <name type="scientific">Oopsacas minuta</name>
    <dbReference type="NCBI Taxonomy" id="111878"/>
    <lineage>
        <taxon>Eukaryota</taxon>
        <taxon>Metazoa</taxon>
        <taxon>Porifera</taxon>
        <taxon>Hexactinellida</taxon>
        <taxon>Hexasterophora</taxon>
        <taxon>Lyssacinosida</taxon>
        <taxon>Leucopsacidae</taxon>
        <taxon>Oopsacas</taxon>
    </lineage>
</organism>
<proteinExistence type="inferred from homology"/>
<evidence type="ECO:0000256" key="9">
    <source>
        <dbReference type="ARBA" id="ARBA00022884"/>
    </source>
</evidence>
<keyword evidence="8" id="KW-0460">Magnesium</keyword>
<keyword evidence="5" id="KW-0808">Transferase</keyword>
<evidence type="ECO:0000256" key="5">
    <source>
        <dbReference type="ARBA" id="ARBA00022679"/>
    </source>
</evidence>
<dbReference type="GO" id="GO:0046872">
    <property type="term" value="F:metal ion binding"/>
    <property type="evidence" value="ECO:0007669"/>
    <property type="project" value="UniProtKB-KW"/>
</dbReference>
<evidence type="ECO:0000256" key="1">
    <source>
        <dbReference type="ARBA" id="ARBA00001946"/>
    </source>
</evidence>
<evidence type="ECO:0000256" key="8">
    <source>
        <dbReference type="ARBA" id="ARBA00022842"/>
    </source>
</evidence>
<keyword evidence="7" id="KW-0479">Metal-binding</keyword>
<name>A0AAV7KD15_9METZ</name>
<evidence type="ECO:0000256" key="12">
    <source>
        <dbReference type="ARBA" id="ARBA00048418"/>
    </source>
</evidence>
<keyword evidence="6" id="KW-0949">S-adenosyl-L-methionine</keyword>
<dbReference type="GO" id="GO:0030422">
    <property type="term" value="P:siRNA processing"/>
    <property type="evidence" value="ECO:0007669"/>
    <property type="project" value="TreeGrafter"/>
</dbReference>
<dbReference type="GO" id="GO:0003723">
    <property type="term" value="F:RNA binding"/>
    <property type="evidence" value="ECO:0007669"/>
    <property type="project" value="UniProtKB-KW"/>
</dbReference>
<evidence type="ECO:0000256" key="6">
    <source>
        <dbReference type="ARBA" id="ARBA00022691"/>
    </source>
</evidence>
<keyword evidence="4" id="KW-0489">Methyltransferase</keyword>
<dbReference type="GO" id="GO:0090486">
    <property type="term" value="F:small RNA 2'-O-methyltransferase activity"/>
    <property type="evidence" value="ECO:0007669"/>
    <property type="project" value="UniProtKB-EC"/>
</dbReference>
<evidence type="ECO:0000313" key="14">
    <source>
        <dbReference type="EMBL" id="KAI6658585.1"/>
    </source>
</evidence>
<dbReference type="Gene3D" id="3.40.50.150">
    <property type="entry name" value="Vaccinia Virus protein VP39"/>
    <property type="match status" value="1"/>
</dbReference>
<dbReference type="GO" id="GO:0005737">
    <property type="term" value="C:cytoplasm"/>
    <property type="evidence" value="ECO:0007669"/>
    <property type="project" value="TreeGrafter"/>
</dbReference>
<keyword evidence="15" id="KW-1185">Reference proteome</keyword>
<sequence length="512" mass="59559">MATQSDDKNSTCQQAEDPNEVRSKFPELNFPNHRPVTDDIHFNPPLYKQRYSLGIDYVKKFCPSKVVDFGCSECKFMWAIRNQNYEFIREIIGVDIDKVVLETHDCVAKPVTSEYLFKRATPLKIGLYCGSLTQWDPRLEGVEFVSLIEVIEHLEEDTLTQLPTAIFGTLRPKYVFITTPNSEFNILFKNFSGFRHPDHKFEWNREEFMNWCEAICHNFPYQVEYNGAGEPPIGFEDVGYCSQAAFFSLKLEIPNKHLQVNNNNTIDWDNPTTQDDQSDAPIDEPRESIFSHLKLELTNTEETPNIETDMDTNNTSVEANNPNTEPSNINTELTDINMEPNYVYKEIICNEFPLQDPNHTPERQLLLELEYHAMQIAKNEWKKLEEQGVREEDVSQQIYESNGTYFDAGQPKGYLTCYVSIYGRLMSYPQIKFYGTYDDIVNTITTRQDYKLNMELTHYKVELMVEEPGYSDEVDSDECDNDESVNNEIWGDTFQEVVQERNHVSVPESWDD</sequence>
<evidence type="ECO:0000256" key="3">
    <source>
        <dbReference type="ARBA" id="ARBA00021330"/>
    </source>
</evidence>
<gene>
    <name evidence="14" type="ORF">LOD99_15385</name>
</gene>
<dbReference type="PANTHER" id="PTHR21404:SF3">
    <property type="entry name" value="SMALL RNA 2'-O-METHYLTRANSFERASE"/>
    <property type="match status" value="1"/>
</dbReference>
<evidence type="ECO:0000256" key="7">
    <source>
        <dbReference type="ARBA" id="ARBA00022723"/>
    </source>
</evidence>
<evidence type="ECO:0000256" key="11">
    <source>
        <dbReference type="ARBA" id="ARBA00035025"/>
    </source>
</evidence>
<dbReference type="AlphaFoldDB" id="A0AAV7KD15"/>
<dbReference type="PANTHER" id="PTHR21404">
    <property type="entry name" value="HEN1"/>
    <property type="match status" value="1"/>
</dbReference>
<dbReference type="GO" id="GO:0001510">
    <property type="term" value="P:RNA methylation"/>
    <property type="evidence" value="ECO:0007669"/>
    <property type="project" value="InterPro"/>
</dbReference>
<keyword evidence="9" id="KW-0694">RNA-binding</keyword>
<feature type="region of interest" description="Disordered" evidence="13">
    <location>
        <begin position="305"/>
        <end position="331"/>
    </location>
</feature>
<dbReference type="EC" id="2.1.1.386" evidence="11"/>
<evidence type="ECO:0000256" key="13">
    <source>
        <dbReference type="SAM" id="MobiDB-lite"/>
    </source>
</evidence>
<comment type="catalytic activity">
    <reaction evidence="12">
        <text>small RNA 3'-end nucleotide + S-adenosyl-L-methionine = small RNA 3'-end 2'-O-methylnucleotide + S-adenosyl-L-homocysteine + H(+)</text>
        <dbReference type="Rhea" id="RHEA:37887"/>
        <dbReference type="Rhea" id="RHEA-COMP:10415"/>
        <dbReference type="Rhea" id="RHEA-COMP:10416"/>
        <dbReference type="ChEBI" id="CHEBI:15378"/>
        <dbReference type="ChEBI" id="CHEBI:57856"/>
        <dbReference type="ChEBI" id="CHEBI:59789"/>
        <dbReference type="ChEBI" id="CHEBI:74896"/>
        <dbReference type="ChEBI" id="CHEBI:74898"/>
        <dbReference type="EC" id="2.1.1.386"/>
    </reaction>
</comment>
<keyword evidence="10" id="KW-0943">RNA-mediated gene silencing</keyword>